<name>A0A1I4IW13_9PROT</name>
<gene>
    <name evidence="7" type="ORF">SAMN05421863_100188</name>
</gene>
<evidence type="ECO:0000256" key="5">
    <source>
        <dbReference type="ARBA" id="ARBA00023136"/>
    </source>
</evidence>
<dbReference type="GO" id="GO:0015221">
    <property type="term" value="F:lipopolysaccharide transmembrane transporter activity"/>
    <property type="evidence" value="ECO:0007669"/>
    <property type="project" value="InterPro"/>
</dbReference>
<dbReference type="Pfam" id="PF06835">
    <property type="entry name" value="LptC"/>
    <property type="match status" value="1"/>
</dbReference>
<dbReference type="Proteomes" id="UP000183287">
    <property type="component" value="Unassembled WGS sequence"/>
</dbReference>
<proteinExistence type="predicted"/>
<dbReference type="GO" id="GO:0030288">
    <property type="term" value="C:outer membrane-bounded periplasmic space"/>
    <property type="evidence" value="ECO:0007669"/>
    <property type="project" value="TreeGrafter"/>
</dbReference>
<dbReference type="OrthoDB" id="8589410at2"/>
<dbReference type="Gene3D" id="2.60.450.10">
    <property type="entry name" value="Lipopolysaccharide (LPS) transport protein A like domain"/>
    <property type="match status" value="1"/>
</dbReference>
<keyword evidence="8" id="KW-1185">Reference proteome</keyword>
<evidence type="ECO:0000256" key="4">
    <source>
        <dbReference type="ARBA" id="ARBA00022989"/>
    </source>
</evidence>
<keyword evidence="1" id="KW-1003">Cell membrane</keyword>
<organism evidence="7 8">
    <name type="scientific">Nitrosomonas communis</name>
    <dbReference type="NCBI Taxonomy" id="44574"/>
    <lineage>
        <taxon>Bacteria</taxon>
        <taxon>Pseudomonadati</taxon>
        <taxon>Pseudomonadota</taxon>
        <taxon>Betaproteobacteria</taxon>
        <taxon>Nitrosomonadales</taxon>
        <taxon>Nitrosomonadaceae</taxon>
        <taxon>Nitrosomonas</taxon>
    </lineage>
</organism>
<dbReference type="PANTHER" id="PTHR37481:SF1">
    <property type="entry name" value="LIPOPOLYSACCHARIDE EXPORT SYSTEM PROTEIN LPTC"/>
    <property type="match status" value="1"/>
</dbReference>
<dbReference type="AlphaFoldDB" id="A0A1I4IW13"/>
<dbReference type="NCBIfam" id="TIGR04409">
    <property type="entry name" value="LptC_YrbK"/>
    <property type="match status" value="1"/>
</dbReference>
<dbReference type="EMBL" id="FOUB01000001">
    <property type="protein sequence ID" value="SFL58558.1"/>
    <property type="molecule type" value="Genomic_DNA"/>
</dbReference>
<evidence type="ECO:0000256" key="2">
    <source>
        <dbReference type="ARBA" id="ARBA00022519"/>
    </source>
</evidence>
<feature type="compositionally biased region" description="Polar residues" evidence="6">
    <location>
        <begin position="195"/>
        <end position="206"/>
    </location>
</feature>
<dbReference type="InterPro" id="IPR010664">
    <property type="entry name" value="LipoPS_assembly_LptC-rel"/>
</dbReference>
<evidence type="ECO:0000256" key="3">
    <source>
        <dbReference type="ARBA" id="ARBA00022692"/>
    </source>
</evidence>
<evidence type="ECO:0000313" key="8">
    <source>
        <dbReference type="Proteomes" id="UP000183287"/>
    </source>
</evidence>
<accession>A0A1I4IW13</accession>
<keyword evidence="4" id="KW-1133">Transmembrane helix</keyword>
<keyword evidence="3" id="KW-0812">Transmembrane</keyword>
<protein>
    <submittedName>
        <fullName evidence="7">Lipopolysaccharide export system protein LptC</fullName>
    </submittedName>
</protein>
<dbReference type="InterPro" id="IPR052363">
    <property type="entry name" value="LPS_export_LptC"/>
</dbReference>
<dbReference type="GO" id="GO:0005886">
    <property type="term" value="C:plasma membrane"/>
    <property type="evidence" value="ECO:0007669"/>
    <property type="project" value="InterPro"/>
</dbReference>
<dbReference type="STRING" id="44574.AAW31_09230"/>
<evidence type="ECO:0000256" key="1">
    <source>
        <dbReference type="ARBA" id="ARBA00022475"/>
    </source>
</evidence>
<dbReference type="GO" id="GO:0017089">
    <property type="term" value="F:glycolipid transfer activity"/>
    <property type="evidence" value="ECO:0007669"/>
    <property type="project" value="TreeGrafter"/>
</dbReference>
<reference evidence="8" key="1">
    <citation type="submission" date="2016-10" db="EMBL/GenBank/DDBJ databases">
        <authorList>
            <person name="Varghese N."/>
            <person name="Submissions S."/>
        </authorList>
    </citation>
    <scope>NUCLEOTIDE SEQUENCE [LARGE SCALE GENOMIC DNA]</scope>
    <source>
        <strain evidence="8">Nm44</strain>
    </source>
</reference>
<keyword evidence="2" id="KW-0997">Cell inner membrane</keyword>
<dbReference type="PANTHER" id="PTHR37481">
    <property type="entry name" value="LIPOPOLYSACCHARIDE EXPORT SYSTEM PROTEIN LPTC"/>
    <property type="match status" value="1"/>
</dbReference>
<feature type="region of interest" description="Disordered" evidence="6">
    <location>
        <begin position="184"/>
        <end position="206"/>
    </location>
</feature>
<sequence>MIHRLLPGPIALLGILALLTLWLDQAIQYPRTREDDDSNHQPDFIIENLSGVQVAYDKALQLFFSADVMTHYPAGDMSYYEQVDFARLQPDKPLVRISADYAEFDDGKDIYLKENVFIIREKDLDRVTMRTEFLHLIPDAEIAKTDQPVTLVKMNMIVNAVGMELNDRTEQIDLKSRVKVQVNKIHQSTDRSSNKKPLTQLNHRKK</sequence>
<evidence type="ECO:0000313" key="7">
    <source>
        <dbReference type="EMBL" id="SFL58558.1"/>
    </source>
</evidence>
<dbReference type="InterPro" id="IPR026265">
    <property type="entry name" value="LptC"/>
</dbReference>
<keyword evidence="5" id="KW-0472">Membrane</keyword>
<evidence type="ECO:0000256" key="6">
    <source>
        <dbReference type="SAM" id="MobiDB-lite"/>
    </source>
</evidence>